<dbReference type="eggNOG" id="COG1209">
    <property type="taxonomic scope" value="Bacteria"/>
</dbReference>
<dbReference type="InterPro" id="IPR029044">
    <property type="entry name" value="Nucleotide-diphossugar_trans"/>
</dbReference>
<gene>
    <name evidence="1" type="ORF">RGI145_14340</name>
</gene>
<dbReference type="RefSeq" id="WP_075798890.1">
    <property type="nucleotide sequence ID" value="NZ_CP015583.1"/>
</dbReference>
<protein>
    <recommendedName>
        <fullName evidence="3">Glucose-1-phosphate thymidylyltransferase</fullName>
    </recommendedName>
</protein>
<dbReference type="EMBL" id="CP015583">
    <property type="protein sequence ID" value="APT58113.1"/>
    <property type="molecule type" value="Genomic_DNA"/>
</dbReference>
<dbReference type="Gene3D" id="3.90.550.10">
    <property type="entry name" value="Spore Coat Polysaccharide Biosynthesis Protein SpsA, Chain A"/>
    <property type="match status" value="1"/>
</dbReference>
<evidence type="ECO:0008006" key="3">
    <source>
        <dbReference type="Google" id="ProtNLM"/>
    </source>
</evidence>
<proteinExistence type="predicted"/>
<dbReference type="STRING" id="257708.RGI145_14340"/>
<organism evidence="1 2">
    <name type="scientific">Roseomonas gilardii</name>
    <dbReference type="NCBI Taxonomy" id="257708"/>
    <lineage>
        <taxon>Bacteria</taxon>
        <taxon>Pseudomonadati</taxon>
        <taxon>Pseudomonadota</taxon>
        <taxon>Alphaproteobacteria</taxon>
        <taxon>Acetobacterales</taxon>
        <taxon>Roseomonadaceae</taxon>
        <taxon>Roseomonas</taxon>
    </lineage>
</organism>
<sequence>MIVLPAFGRPGRNEEIPPEWMRGAEGGPSLLDRFLAALPDSGHAAGLMIVHLDRPGVAEFLRDRLAASGIAAELVALSRPTRGEAETVRLGLGATGAPVEAPLTVLGAEALADLCHLPPDPRADGWLECGEDGRPFRGFVQGDAMGRLEGLSEQRGLSRLCGTGLYRLRSVALFRQALHRLERRGSQDLSMAAVFRQMIADGHDLRYAIAPAGLSAGGAVPSVMPPPALPRGLGWMAGLVG</sequence>
<dbReference type="Proteomes" id="UP000185494">
    <property type="component" value="Chromosome 1"/>
</dbReference>
<evidence type="ECO:0000313" key="1">
    <source>
        <dbReference type="EMBL" id="APT58113.1"/>
    </source>
</evidence>
<name>A0A1L7AH49_9PROT</name>
<reference evidence="1 2" key="1">
    <citation type="submission" date="2016-05" db="EMBL/GenBank/DDBJ databases">
        <title>Complete Genome and Methylome Analysis of Psychrotrophic Bacterial Isolates from Antarctic Lake Untersee.</title>
        <authorList>
            <person name="Fomenkov A."/>
            <person name="Akimov V.N."/>
            <person name="Vasilyeva L.V."/>
            <person name="Andersen D."/>
            <person name="Vincze T."/>
            <person name="Roberts R.J."/>
        </authorList>
    </citation>
    <scope>NUCLEOTIDE SEQUENCE [LARGE SCALE GENOMIC DNA]</scope>
    <source>
        <strain evidence="1 2">U14-5</strain>
    </source>
</reference>
<evidence type="ECO:0000313" key="2">
    <source>
        <dbReference type="Proteomes" id="UP000185494"/>
    </source>
</evidence>
<dbReference type="AlphaFoldDB" id="A0A1L7AH49"/>
<dbReference type="KEGG" id="rgi:RGI145_14340"/>
<accession>A0A1L7AH49</accession>